<name>A0A9W7XX37_9FUNG</name>
<dbReference type="SUPFAM" id="SSF57850">
    <property type="entry name" value="RING/U-box"/>
    <property type="match status" value="2"/>
</dbReference>
<proteinExistence type="predicted"/>
<dbReference type="PROSITE" id="PS01357">
    <property type="entry name" value="ZF_ZZ_1"/>
    <property type="match status" value="1"/>
</dbReference>
<dbReference type="SMART" id="SM00291">
    <property type="entry name" value="ZnF_ZZ"/>
    <property type="match status" value="2"/>
</dbReference>
<evidence type="ECO:0000256" key="3">
    <source>
        <dbReference type="ARBA" id="ARBA00022833"/>
    </source>
</evidence>
<gene>
    <name evidence="5" type="ORF">LPJ61_006223</name>
</gene>
<keyword evidence="6" id="KW-1185">Reference proteome</keyword>
<keyword evidence="3" id="KW-0862">Zinc</keyword>
<protein>
    <recommendedName>
        <fullName evidence="4">ZZ-type domain-containing protein</fullName>
    </recommendedName>
</protein>
<dbReference type="Pfam" id="PF00569">
    <property type="entry name" value="ZZ"/>
    <property type="match status" value="1"/>
</dbReference>
<dbReference type="Proteomes" id="UP001143981">
    <property type="component" value="Unassembled WGS sequence"/>
</dbReference>
<evidence type="ECO:0000256" key="1">
    <source>
        <dbReference type="ARBA" id="ARBA00022723"/>
    </source>
</evidence>
<sequence>MSSQSSQLNSAASLLDAKIAELEAAIASASNDAQARVSRDLKRAWEGVYNALSFSPSPAQHVGSFTAWAAGSSPHIAAGANAPLEPGEARPAAATDGTRCGLCAENAPDILWVCIDCRDHHRVCNKCRSASGPPGLVGGHRMVAWPISGRTISNNQYVNCNLCDKPVVGVRWTCGQCEAFDECTDCLNTSGHEHPLRPMYLSETATNPLRSSIFYCNSCRATINSDVYCCLKCTDFHLCGACVDKGKACEGHDFAAIC</sequence>
<dbReference type="InterPro" id="IPR000433">
    <property type="entry name" value="Znf_ZZ"/>
</dbReference>
<feature type="non-terminal residue" evidence="5">
    <location>
        <position position="258"/>
    </location>
</feature>
<evidence type="ECO:0000256" key="2">
    <source>
        <dbReference type="ARBA" id="ARBA00022771"/>
    </source>
</evidence>
<dbReference type="AlphaFoldDB" id="A0A9W7XX37"/>
<organism evidence="5 6">
    <name type="scientific">Coemansia biformis</name>
    <dbReference type="NCBI Taxonomy" id="1286918"/>
    <lineage>
        <taxon>Eukaryota</taxon>
        <taxon>Fungi</taxon>
        <taxon>Fungi incertae sedis</taxon>
        <taxon>Zoopagomycota</taxon>
        <taxon>Kickxellomycotina</taxon>
        <taxon>Kickxellomycetes</taxon>
        <taxon>Kickxellales</taxon>
        <taxon>Kickxellaceae</taxon>
        <taxon>Coemansia</taxon>
    </lineage>
</organism>
<dbReference type="EMBL" id="JANBOI010002756">
    <property type="protein sequence ID" value="KAJ1720008.1"/>
    <property type="molecule type" value="Genomic_DNA"/>
</dbReference>
<keyword evidence="2" id="KW-0863">Zinc-finger</keyword>
<evidence type="ECO:0000313" key="6">
    <source>
        <dbReference type="Proteomes" id="UP001143981"/>
    </source>
</evidence>
<accession>A0A9W7XX37</accession>
<comment type="caution">
    <text evidence="5">The sequence shown here is derived from an EMBL/GenBank/DDBJ whole genome shotgun (WGS) entry which is preliminary data.</text>
</comment>
<dbReference type="Gene3D" id="3.30.60.90">
    <property type="match status" value="2"/>
</dbReference>
<feature type="domain" description="ZZ-type" evidence="4">
    <location>
        <begin position="216"/>
        <end position="242"/>
    </location>
</feature>
<dbReference type="OrthoDB" id="661148at2759"/>
<keyword evidence="1" id="KW-0479">Metal-binding</keyword>
<evidence type="ECO:0000259" key="4">
    <source>
        <dbReference type="PROSITE" id="PS01357"/>
    </source>
</evidence>
<dbReference type="InterPro" id="IPR043145">
    <property type="entry name" value="Znf_ZZ_sf"/>
</dbReference>
<reference evidence="5" key="1">
    <citation type="submission" date="2022-07" db="EMBL/GenBank/DDBJ databases">
        <title>Phylogenomic reconstructions and comparative analyses of Kickxellomycotina fungi.</title>
        <authorList>
            <person name="Reynolds N.K."/>
            <person name="Stajich J.E."/>
            <person name="Barry K."/>
            <person name="Grigoriev I.V."/>
            <person name="Crous P."/>
            <person name="Smith M.E."/>
        </authorList>
    </citation>
    <scope>NUCLEOTIDE SEQUENCE</scope>
    <source>
        <strain evidence="5">BCRC 34381</strain>
    </source>
</reference>
<dbReference type="GO" id="GO:0008270">
    <property type="term" value="F:zinc ion binding"/>
    <property type="evidence" value="ECO:0007669"/>
    <property type="project" value="UniProtKB-KW"/>
</dbReference>
<evidence type="ECO:0000313" key="5">
    <source>
        <dbReference type="EMBL" id="KAJ1720008.1"/>
    </source>
</evidence>